<keyword evidence="2" id="KW-0732">Signal</keyword>
<sequence>MVTLGLLAGVAGLWVYSAMRQQRQEENTPPPTGRRRTRRQSSTNSEFMSLGSEAAAAAAAVGRHNTTLRRTGTIRRPRRQTTGSLNGTSSATQLTADPPQPTVSDINDVSEPTALSSRASQASRQHMDSDSESEEETGADKEMRLLALLCAISEDQSRRAGVVHRGMTCNNCSEVPIRGVPIQVCAMCRLRPVRGM</sequence>
<name>A0A1Y1WJJ0_9FUNG</name>
<feature type="signal peptide" evidence="2">
    <location>
        <begin position="1"/>
        <end position="18"/>
    </location>
</feature>
<evidence type="ECO:0000313" key="3">
    <source>
        <dbReference type="EMBL" id="ORX73653.1"/>
    </source>
</evidence>
<evidence type="ECO:0000313" key="4">
    <source>
        <dbReference type="Proteomes" id="UP000193922"/>
    </source>
</evidence>
<dbReference type="EMBL" id="MCFD01000001">
    <property type="protein sequence ID" value="ORX73653.1"/>
    <property type="molecule type" value="Genomic_DNA"/>
</dbReference>
<dbReference type="OrthoDB" id="2122982at2759"/>
<feature type="chain" id="PRO_5012372583" evidence="2">
    <location>
        <begin position="19"/>
        <end position="196"/>
    </location>
</feature>
<proteinExistence type="predicted"/>
<dbReference type="AlphaFoldDB" id="A0A1Y1WJJ0"/>
<organism evidence="3 4">
    <name type="scientific">Linderina pennispora</name>
    <dbReference type="NCBI Taxonomy" id="61395"/>
    <lineage>
        <taxon>Eukaryota</taxon>
        <taxon>Fungi</taxon>
        <taxon>Fungi incertae sedis</taxon>
        <taxon>Zoopagomycota</taxon>
        <taxon>Kickxellomycotina</taxon>
        <taxon>Kickxellomycetes</taxon>
        <taxon>Kickxellales</taxon>
        <taxon>Kickxellaceae</taxon>
        <taxon>Linderina</taxon>
    </lineage>
</organism>
<feature type="compositionally biased region" description="Polar residues" evidence="1">
    <location>
        <begin position="83"/>
        <end position="95"/>
    </location>
</feature>
<evidence type="ECO:0000256" key="1">
    <source>
        <dbReference type="SAM" id="MobiDB-lite"/>
    </source>
</evidence>
<dbReference type="Proteomes" id="UP000193922">
    <property type="component" value="Unassembled WGS sequence"/>
</dbReference>
<dbReference type="GeneID" id="63800609"/>
<accession>A0A1Y1WJJ0</accession>
<comment type="caution">
    <text evidence="3">The sequence shown here is derived from an EMBL/GenBank/DDBJ whole genome shotgun (WGS) entry which is preliminary data.</text>
</comment>
<keyword evidence="4" id="KW-1185">Reference proteome</keyword>
<evidence type="ECO:0000256" key="2">
    <source>
        <dbReference type="SAM" id="SignalP"/>
    </source>
</evidence>
<gene>
    <name evidence="3" type="ORF">DL89DRAFT_1863</name>
</gene>
<reference evidence="3 4" key="1">
    <citation type="submission" date="2016-07" db="EMBL/GenBank/DDBJ databases">
        <title>Pervasive Adenine N6-methylation of Active Genes in Fungi.</title>
        <authorList>
            <consortium name="DOE Joint Genome Institute"/>
            <person name="Mondo S.J."/>
            <person name="Dannebaum R.O."/>
            <person name="Kuo R.C."/>
            <person name="Labutti K."/>
            <person name="Haridas S."/>
            <person name="Kuo A."/>
            <person name="Salamov A."/>
            <person name="Ahrendt S.R."/>
            <person name="Lipzen A."/>
            <person name="Sullivan W."/>
            <person name="Andreopoulos W.B."/>
            <person name="Clum A."/>
            <person name="Lindquist E."/>
            <person name="Daum C."/>
            <person name="Ramamoorthy G.K."/>
            <person name="Gryganskyi A."/>
            <person name="Culley D."/>
            <person name="Magnuson J.K."/>
            <person name="James T.Y."/>
            <person name="O'Malley M.A."/>
            <person name="Stajich J.E."/>
            <person name="Spatafora J.W."/>
            <person name="Visel A."/>
            <person name="Grigoriev I.V."/>
        </authorList>
    </citation>
    <scope>NUCLEOTIDE SEQUENCE [LARGE SCALE GENOMIC DNA]</scope>
    <source>
        <strain evidence="3 4">ATCC 12442</strain>
    </source>
</reference>
<feature type="region of interest" description="Disordered" evidence="1">
    <location>
        <begin position="21"/>
        <end position="139"/>
    </location>
</feature>
<dbReference type="STRING" id="61395.A0A1Y1WJJ0"/>
<dbReference type="RefSeq" id="XP_040746864.1">
    <property type="nucleotide sequence ID" value="XM_040883961.1"/>
</dbReference>
<protein>
    <submittedName>
        <fullName evidence="3">Uncharacterized protein</fullName>
    </submittedName>
</protein>